<organism evidence="10 11">
    <name type="scientific">Candidatus Defluviicoccus seviourii</name>
    <dbReference type="NCBI Taxonomy" id="2565273"/>
    <lineage>
        <taxon>Bacteria</taxon>
        <taxon>Pseudomonadati</taxon>
        <taxon>Pseudomonadota</taxon>
        <taxon>Alphaproteobacteria</taxon>
        <taxon>Rhodospirillales</taxon>
        <taxon>Rhodospirillaceae</taxon>
        <taxon>Defluviicoccus</taxon>
    </lineage>
</organism>
<proteinExistence type="inferred from homology"/>
<keyword evidence="3" id="KW-0997">Cell inner membrane</keyword>
<protein>
    <recommendedName>
        <fullName evidence="8">Spermidine/putrescine import ATP-binding protein PotA</fullName>
        <ecNumber evidence="8">7.6.2.11</ecNumber>
    </recommendedName>
</protein>
<evidence type="ECO:0000313" key="10">
    <source>
        <dbReference type="EMBL" id="VUX45769.1"/>
    </source>
</evidence>
<dbReference type="GO" id="GO:0005524">
    <property type="term" value="F:ATP binding"/>
    <property type="evidence" value="ECO:0007669"/>
    <property type="project" value="UniProtKB-KW"/>
</dbReference>
<keyword evidence="1 8" id="KW-0813">Transport</keyword>
<keyword evidence="4 8" id="KW-0547">Nucleotide-binding</keyword>
<dbReference type="NCBIfam" id="TIGR01187">
    <property type="entry name" value="potA"/>
    <property type="match status" value="1"/>
</dbReference>
<dbReference type="SUPFAM" id="SSF52540">
    <property type="entry name" value="P-loop containing nucleoside triphosphate hydrolases"/>
    <property type="match status" value="1"/>
</dbReference>
<dbReference type="InterPro" id="IPR050093">
    <property type="entry name" value="ABC_SmlMolc_Importer"/>
</dbReference>
<dbReference type="GO" id="GO:0016887">
    <property type="term" value="F:ATP hydrolysis activity"/>
    <property type="evidence" value="ECO:0007669"/>
    <property type="project" value="InterPro"/>
</dbReference>
<dbReference type="PANTHER" id="PTHR42781">
    <property type="entry name" value="SPERMIDINE/PUTRESCINE IMPORT ATP-BINDING PROTEIN POTA"/>
    <property type="match status" value="1"/>
</dbReference>
<evidence type="ECO:0000313" key="11">
    <source>
        <dbReference type="Proteomes" id="UP000326641"/>
    </source>
</evidence>
<dbReference type="GO" id="GO:0015417">
    <property type="term" value="F:ABC-type polyamine transporter activity"/>
    <property type="evidence" value="ECO:0007669"/>
    <property type="project" value="UniProtKB-EC"/>
</dbReference>
<keyword evidence="11" id="KW-1185">Reference proteome</keyword>
<dbReference type="InterPro" id="IPR003593">
    <property type="entry name" value="AAA+_ATPase"/>
</dbReference>
<dbReference type="GO" id="GO:0043190">
    <property type="term" value="C:ATP-binding cassette (ABC) transporter complex"/>
    <property type="evidence" value="ECO:0007669"/>
    <property type="project" value="InterPro"/>
</dbReference>
<evidence type="ECO:0000256" key="6">
    <source>
        <dbReference type="ARBA" id="ARBA00022967"/>
    </source>
</evidence>
<dbReference type="PROSITE" id="PS50893">
    <property type="entry name" value="ABC_TRANSPORTER_2"/>
    <property type="match status" value="1"/>
</dbReference>
<sequence length="388" mass="43143">MTAPDLPAALAPDARLPAEPWNDPKATPLIKIRNVIKRFDGFVAVDDVWLDIYKGEFFSLLGPSGCGKTTLLRLLAGFEQPTSGTIEIDGVDMADVPPHRRPVNMMFQSYALFPHMTVEQNVGFGLKQEHVPRREISRRVGEMLELVQLADLGRRRPHQLSGGQKQRVALARALIKRPKLLLLDEPLGALDRRLREQTQFELVNIQETLGLTFIIVTHDQDEAMTVSTRIAIMDRGRTVQVGTPGEIYEYPNSLYVAGFVGDVNVFEGRVVEAGKDHVTVRSPESGCDIYTDRGIDAVPGQEAYAAIRPEKIEIGKAPPADARFNCVTGRVFDIAYLGSLSTYHVRLATGEVVKVSAANRSRLVERPITWEDQVWLWWPPSASVVLLS</sequence>
<comment type="catalytic activity">
    <reaction evidence="8">
        <text>ATP + H2O + polyamine-[polyamine-binding protein]Side 1 = ADP + phosphate + polyamineSide 2 + [polyamine-binding protein]Side 1.</text>
        <dbReference type="EC" id="7.6.2.11"/>
    </reaction>
</comment>
<dbReference type="SUPFAM" id="SSF50331">
    <property type="entry name" value="MOP-like"/>
    <property type="match status" value="1"/>
</dbReference>
<reference evidence="10" key="1">
    <citation type="submission" date="2018-11" db="EMBL/GenBank/DDBJ databases">
        <authorList>
            <person name="Onetto C."/>
        </authorList>
    </citation>
    <scope>NUCLEOTIDE SEQUENCE [LARGE SCALE GENOMIC DNA]</scope>
</reference>
<keyword evidence="5 8" id="KW-0067">ATP-binding</keyword>
<dbReference type="InterPro" id="IPR017871">
    <property type="entry name" value="ABC_transporter-like_CS"/>
</dbReference>
<evidence type="ECO:0000259" key="9">
    <source>
        <dbReference type="PROSITE" id="PS50893"/>
    </source>
</evidence>
<comment type="similarity">
    <text evidence="8">Belongs to the ABC transporter superfamily. Spermidine/putrescine importer (TC 3.A.1.11.1) family.</text>
</comment>
<dbReference type="Proteomes" id="UP000326641">
    <property type="component" value="Unassembled WGS sequence"/>
</dbReference>
<evidence type="ECO:0000256" key="4">
    <source>
        <dbReference type="ARBA" id="ARBA00022741"/>
    </source>
</evidence>
<feature type="domain" description="ABC transporter" evidence="9">
    <location>
        <begin position="30"/>
        <end position="260"/>
    </location>
</feature>
<name>A0A564WCB9_9PROT</name>
<dbReference type="PROSITE" id="PS00211">
    <property type="entry name" value="ABC_TRANSPORTER_1"/>
    <property type="match status" value="1"/>
</dbReference>
<evidence type="ECO:0000256" key="1">
    <source>
        <dbReference type="ARBA" id="ARBA00022448"/>
    </source>
</evidence>
<gene>
    <name evidence="10" type="primary">potG</name>
    <name evidence="8" type="synonym">potA</name>
    <name evidence="10" type="ORF">DF3PA_150046</name>
</gene>
<dbReference type="Gene3D" id="2.40.50.100">
    <property type="match status" value="1"/>
</dbReference>
<keyword evidence="6 8" id="KW-1278">Translocase</keyword>
<dbReference type="Pfam" id="PF00005">
    <property type="entry name" value="ABC_tran"/>
    <property type="match status" value="1"/>
</dbReference>
<dbReference type="InterPro" id="IPR003439">
    <property type="entry name" value="ABC_transporter-like_ATP-bd"/>
</dbReference>
<dbReference type="EMBL" id="UXAT02000007">
    <property type="protein sequence ID" value="VUX45769.1"/>
    <property type="molecule type" value="Genomic_DNA"/>
</dbReference>
<dbReference type="EC" id="7.6.2.11" evidence="8"/>
<dbReference type="InterPro" id="IPR013611">
    <property type="entry name" value="Transp-assoc_OB_typ2"/>
</dbReference>
<accession>A0A564WCB9</accession>
<keyword evidence="7 8" id="KW-0472">Membrane</keyword>
<evidence type="ECO:0000256" key="2">
    <source>
        <dbReference type="ARBA" id="ARBA00022475"/>
    </source>
</evidence>
<dbReference type="Pfam" id="PF08402">
    <property type="entry name" value="TOBE_2"/>
    <property type="match status" value="1"/>
</dbReference>
<dbReference type="InterPro" id="IPR005893">
    <property type="entry name" value="PotA-like"/>
</dbReference>
<dbReference type="PANTHER" id="PTHR42781:SF5">
    <property type="entry name" value="PUTRESCINE TRANSPORT ATP-BINDING PROTEIN POTG"/>
    <property type="match status" value="1"/>
</dbReference>
<dbReference type="InterPro" id="IPR027417">
    <property type="entry name" value="P-loop_NTPase"/>
</dbReference>
<evidence type="ECO:0000256" key="8">
    <source>
        <dbReference type="RuleBase" id="RU364083"/>
    </source>
</evidence>
<comment type="subunit">
    <text evidence="8">The complex is composed of two ATP-binding proteins (PotA), two transmembrane proteins (PotB and PotC) and a solute-binding protein (PotD).</text>
</comment>
<dbReference type="Gene3D" id="3.40.50.300">
    <property type="entry name" value="P-loop containing nucleotide triphosphate hydrolases"/>
    <property type="match status" value="1"/>
</dbReference>
<evidence type="ECO:0000256" key="5">
    <source>
        <dbReference type="ARBA" id="ARBA00022840"/>
    </source>
</evidence>
<dbReference type="SMART" id="SM00382">
    <property type="entry name" value="AAA"/>
    <property type="match status" value="1"/>
</dbReference>
<comment type="caution">
    <text evidence="10">The sequence shown here is derived from an EMBL/GenBank/DDBJ whole genome shotgun (WGS) entry which is preliminary data.</text>
</comment>
<keyword evidence="2 8" id="KW-1003">Cell membrane</keyword>
<dbReference type="FunFam" id="3.40.50.300:FF:000133">
    <property type="entry name" value="Spermidine/putrescine import ATP-binding protein PotA"/>
    <property type="match status" value="1"/>
</dbReference>
<dbReference type="GO" id="GO:0015847">
    <property type="term" value="P:putrescine transport"/>
    <property type="evidence" value="ECO:0007669"/>
    <property type="project" value="UniProtKB-ARBA"/>
</dbReference>
<evidence type="ECO:0000256" key="3">
    <source>
        <dbReference type="ARBA" id="ARBA00022519"/>
    </source>
</evidence>
<dbReference type="InterPro" id="IPR008995">
    <property type="entry name" value="Mo/tungstate-bd_C_term_dom"/>
</dbReference>
<evidence type="ECO:0000256" key="7">
    <source>
        <dbReference type="ARBA" id="ARBA00023136"/>
    </source>
</evidence>
<dbReference type="AlphaFoldDB" id="A0A564WCB9"/>
<comment type="function">
    <text evidence="8">Part of the ABC transporter complex PotABCD involved in spermidine/putrescine import. Responsible for energy coupling to the transport system.</text>
</comment>